<evidence type="ECO:0000313" key="4">
    <source>
        <dbReference type="EMBL" id="KAK4117106.1"/>
    </source>
</evidence>
<dbReference type="SUPFAM" id="SSF52540">
    <property type="entry name" value="P-loop containing nucleoside triphosphate hydrolases"/>
    <property type="match status" value="1"/>
</dbReference>
<feature type="domain" description="G" evidence="3">
    <location>
        <begin position="72"/>
        <end position="129"/>
    </location>
</feature>
<feature type="coiled-coil region" evidence="1">
    <location>
        <begin position="358"/>
        <end position="428"/>
    </location>
</feature>
<evidence type="ECO:0000256" key="2">
    <source>
        <dbReference type="SAM" id="MobiDB-lite"/>
    </source>
</evidence>
<sequence>MGQDQSRPELVHLDGALKQNGCAASGVSIHSAGLVHRKGTPKLNGRFPSRESLRSTGLSASAPSIGPEDAVIAIVGFKGVGKTRFISHLSKTALPAEDLESSTSRITVYPACVDGQDVYLLDTPGFDATDRTDADILEEVAGFLTGLSTSSAENEIKLAGIVCLSSIGASHISSNSPGAKNIPIMFQKLCGQETLSGIVVLATTMWDVFPQDEGEKREAELRETDGTWGEMIRDYGCAVLRQDDGAVSAAGIIKHILASWQQRTTSLEVARYEHKVGEEGEKVKDTRPLDEGVAFDLDLEPEAGNGKDHRSVASSSSSSIEKERAAVQVLPLHELAPVVNGKIESEVMEQQRIQAEKMALLEEQLVRVASEIASLQAEQAAKDEEVRTERERERVESERRVLELEQALNDLKLQLKRVRDEVESTKLKQGVLDAELRDFVRKKNQESWCIVM</sequence>
<proteinExistence type="predicted"/>
<reference evidence="4" key="1">
    <citation type="journal article" date="2023" name="Mol. Phylogenet. Evol.">
        <title>Genome-scale phylogeny and comparative genomics of the fungal order Sordariales.</title>
        <authorList>
            <person name="Hensen N."/>
            <person name="Bonometti L."/>
            <person name="Westerberg I."/>
            <person name="Brannstrom I.O."/>
            <person name="Guillou S."/>
            <person name="Cros-Aarteil S."/>
            <person name="Calhoun S."/>
            <person name="Haridas S."/>
            <person name="Kuo A."/>
            <person name="Mondo S."/>
            <person name="Pangilinan J."/>
            <person name="Riley R."/>
            <person name="LaButti K."/>
            <person name="Andreopoulos B."/>
            <person name="Lipzen A."/>
            <person name="Chen C."/>
            <person name="Yan M."/>
            <person name="Daum C."/>
            <person name="Ng V."/>
            <person name="Clum A."/>
            <person name="Steindorff A."/>
            <person name="Ohm R.A."/>
            <person name="Martin F."/>
            <person name="Silar P."/>
            <person name="Natvig D.O."/>
            <person name="Lalanne C."/>
            <person name="Gautier V."/>
            <person name="Ament-Velasquez S.L."/>
            <person name="Kruys A."/>
            <person name="Hutchinson M.I."/>
            <person name="Powell A.J."/>
            <person name="Barry K."/>
            <person name="Miller A.N."/>
            <person name="Grigoriev I.V."/>
            <person name="Debuchy R."/>
            <person name="Gladieux P."/>
            <person name="Hiltunen Thoren M."/>
            <person name="Johannesson H."/>
        </authorList>
    </citation>
    <scope>NUCLEOTIDE SEQUENCE</scope>
    <source>
        <strain evidence="4">CBS 508.74</strain>
    </source>
</reference>
<dbReference type="InterPro" id="IPR006073">
    <property type="entry name" value="GTP-bd"/>
</dbReference>
<feature type="region of interest" description="Disordered" evidence="2">
    <location>
        <begin position="40"/>
        <end position="60"/>
    </location>
</feature>
<dbReference type="RefSeq" id="XP_064674676.1">
    <property type="nucleotide sequence ID" value="XM_064817188.1"/>
</dbReference>
<organism evidence="4 5">
    <name type="scientific">Canariomyces notabilis</name>
    <dbReference type="NCBI Taxonomy" id="2074819"/>
    <lineage>
        <taxon>Eukaryota</taxon>
        <taxon>Fungi</taxon>
        <taxon>Dikarya</taxon>
        <taxon>Ascomycota</taxon>
        <taxon>Pezizomycotina</taxon>
        <taxon>Sordariomycetes</taxon>
        <taxon>Sordariomycetidae</taxon>
        <taxon>Sordariales</taxon>
        <taxon>Chaetomiaceae</taxon>
        <taxon>Canariomyces</taxon>
    </lineage>
</organism>
<protein>
    <recommendedName>
        <fullName evidence="3">G domain-containing protein</fullName>
    </recommendedName>
</protein>
<gene>
    <name evidence="4" type="ORF">N656DRAFT_793632</name>
</gene>
<name>A0AAN6TN69_9PEZI</name>
<dbReference type="EMBL" id="MU853332">
    <property type="protein sequence ID" value="KAK4117106.1"/>
    <property type="molecule type" value="Genomic_DNA"/>
</dbReference>
<evidence type="ECO:0000313" key="5">
    <source>
        <dbReference type="Proteomes" id="UP001302812"/>
    </source>
</evidence>
<dbReference type="AlphaFoldDB" id="A0AAN6TN69"/>
<comment type="caution">
    <text evidence="4">The sequence shown here is derived from an EMBL/GenBank/DDBJ whole genome shotgun (WGS) entry which is preliminary data.</text>
</comment>
<dbReference type="Proteomes" id="UP001302812">
    <property type="component" value="Unassembled WGS sequence"/>
</dbReference>
<reference evidence="4" key="2">
    <citation type="submission" date="2023-05" db="EMBL/GenBank/DDBJ databases">
        <authorList>
            <consortium name="Lawrence Berkeley National Laboratory"/>
            <person name="Steindorff A."/>
            <person name="Hensen N."/>
            <person name="Bonometti L."/>
            <person name="Westerberg I."/>
            <person name="Brannstrom I.O."/>
            <person name="Guillou S."/>
            <person name="Cros-Aarteil S."/>
            <person name="Calhoun S."/>
            <person name="Haridas S."/>
            <person name="Kuo A."/>
            <person name="Mondo S."/>
            <person name="Pangilinan J."/>
            <person name="Riley R."/>
            <person name="Labutti K."/>
            <person name="Andreopoulos B."/>
            <person name="Lipzen A."/>
            <person name="Chen C."/>
            <person name="Yanf M."/>
            <person name="Daum C."/>
            <person name="Ng V."/>
            <person name="Clum A."/>
            <person name="Ohm R."/>
            <person name="Martin F."/>
            <person name="Silar P."/>
            <person name="Natvig D."/>
            <person name="Lalanne C."/>
            <person name="Gautier V."/>
            <person name="Ament-Velasquez S.L."/>
            <person name="Kruys A."/>
            <person name="Hutchinson M.I."/>
            <person name="Powell A.J."/>
            <person name="Barry K."/>
            <person name="Miller A.N."/>
            <person name="Grigoriev I.V."/>
            <person name="Debuchy R."/>
            <person name="Gladieux P."/>
            <person name="Thoren M.H."/>
            <person name="Johannesson H."/>
        </authorList>
    </citation>
    <scope>NUCLEOTIDE SEQUENCE</scope>
    <source>
        <strain evidence="4">CBS 508.74</strain>
    </source>
</reference>
<dbReference type="CDD" id="cd00882">
    <property type="entry name" value="Ras_like_GTPase"/>
    <property type="match status" value="1"/>
</dbReference>
<evidence type="ECO:0000259" key="3">
    <source>
        <dbReference type="Pfam" id="PF01926"/>
    </source>
</evidence>
<dbReference type="GeneID" id="89941313"/>
<accession>A0AAN6TN69</accession>
<dbReference type="Pfam" id="PF01926">
    <property type="entry name" value="MMR_HSR1"/>
    <property type="match status" value="1"/>
</dbReference>
<dbReference type="Gene3D" id="3.40.50.300">
    <property type="entry name" value="P-loop containing nucleotide triphosphate hydrolases"/>
    <property type="match status" value="1"/>
</dbReference>
<dbReference type="InterPro" id="IPR027417">
    <property type="entry name" value="P-loop_NTPase"/>
</dbReference>
<keyword evidence="1" id="KW-0175">Coiled coil</keyword>
<feature type="region of interest" description="Disordered" evidence="2">
    <location>
        <begin position="299"/>
        <end position="319"/>
    </location>
</feature>
<evidence type="ECO:0000256" key="1">
    <source>
        <dbReference type="SAM" id="Coils"/>
    </source>
</evidence>
<keyword evidence="5" id="KW-1185">Reference proteome</keyword>
<dbReference type="GO" id="GO:0005525">
    <property type="term" value="F:GTP binding"/>
    <property type="evidence" value="ECO:0007669"/>
    <property type="project" value="InterPro"/>
</dbReference>